<dbReference type="PaxDb" id="515619-EUBREC_1828"/>
<name>C4ZAR7_AGARV</name>
<protein>
    <submittedName>
        <fullName evidence="1">Uncharacterized protein</fullName>
    </submittedName>
</protein>
<proteinExistence type="predicted"/>
<reference evidence="1 2" key="1">
    <citation type="journal article" date="2009" name="Proc. Natl. Acad. Sci. U.S.A.">
        <title>Characterizing a model human gut microbiota composed of members of its two dominant bacterial phyla.</title>
        <authorList>
            <person name="Mahowald M.A."/>
            <person name="Rey F.E."/>
            <person name="Seedorf H."/>
            <person name="Turnbaugh P.J."/>
            <person name="Fulton R.S."/>
            <person name="Wollam A."/>
            <person name="Shah N."/>
            <person name="Wang C."/>
            <person name="Magrini V."/>
            <person name="Wilson R.K."/>
            <person name="Cantarel B.L."/>
            <person name="Coutinho P.M."/>
            <person name="Henrissat B."/>
            <person name="Crock L.W."/>
            <person name="Russell A."/>
            <person name="Verberkmoes N.C."/>
            <person name="Hettich R.L."/>
            <person name="Gordon J.I."/>
        </authorList>
    </citation>
    <scope>NUCLEOTIDE SEQUENCE [LARGE SCALE GENOMIC DNA]</scope>
    <source>
        <strain evidence="2">ATCC 33656 / DSM 3377 / JCM 17463 / KCTC 5835 / LMG 30912 / VPI 0990</strain>
    </source>
</reference>
<sequence length="49" mass="5502">MTSSYLQNNIDLKAYSMFHFIKKPPAGLNPSGGFLVICYVYIKAFSIIV</sequence>
<dbReference type="EMBL" id="CP001107">
    <property type="protein sequence ID" value="ACR75572.1"/>
    <property type="molecule type" value="Genomic_DNA"/>
</dbReference>
<organism evidence="1 2">
    <name type="scientific">Agathobacter rectalis (strain ATCC 33656 / DSM 3377 / JCM 17463 / KCTC 5835 / VPI 0990)</name>
    <name type="common">Eubacterium rectale</name>
    <dbReference type="NCBI Taxonomy" id="515619"/>
    <lineage>
        <taxon>Bacteria</taxon>
        <taxon>Bacillati</taxon>
        <taxon>Bacillota</taxon>
        <taxon>Clostridia</taxon>
        <taxon>Lachnospirales</taxon>
        <taxon>Lachnospiraceae</taxon>
        <taxon>Agathobacter</taxon>
    </lineage>
</organism>
<dbReference type="KEGG" id="ere:EUBREC_1828"/>
<dbReference type="Proteomes" id="UP000001477">
    <property type="component" value="Chromosome"/>
</dbReference>
<gene>
    <name evidence="1" type="ordered locus">EUBREC_1828</name>
</gene>
<dbReference type="HOGENOM" id="CLU_3135805_0_0_9"/>
<evidence type="ECO:0000313" key="2">
    <source>
        <dbReference type="Proteomes" id="UP000001477"/>
    </source>
</evidence>
<dbReference type="AlphaFoldDB" id="C4ZAR7"/>
<accession>C4ZAR7</accession>
<evidence type="ECO:0000313" key="1">
    <source>
        <dbReference type="EMBL" id="ACR75572.1"/>
    </source>
</evidence>